<dbReference type="Proteomes" id="UP001595904">
    <property type="component" value="Unassembled WGS sequence"/>
</dbReference>
<dbReference type="EMBL" id="JBHSDU010000015">
    <property type="protein sequence ID" value="MFC4314729.1"/>
    <property type="molecule type" value="Genomic_DNA"/>
</dbReference>
<dbReference type="PANTHER" id="PTHR46825:SF12">
    <property type="entry name" value="PENICILLIN-BINDING PROTEIN 4"/>
    <property type="match status" value="1"/>
</dbReference>
<protein>
    <submittedName>
        <fullName evidence="2">Serine hydrolase domain-containing protein</fullName>
        <ecNumber evidence="2">3.-.-.-</ecNumber>
    </submittedName>
</protein>
<comment type="caution">
    <text evidence="2">The sequence shown here is derived from an EMBL/GenBank/DDBJ whole genome shotgun (WGS) entry which is preliminary data.</text>
</comment>
<evidence type="ECO:0000313" key="2">
    <source>
        <dbReference type="EMBL" id="MFC4314729.1"/>
    </source>
</evidence>
<keyword evidence="3" id="KW-1185">Reference proteome</keyword>
<gene>
    <name evidence="2" type="ORF">ACFPN2_37030</name>
</gene>
<dbReference type="InterPro" id="IPR001466">
    <property type="entry name" value="Beta-lactam-related"/>
</dbReference>
<evidence type="ECO:0000259" key="1">
    <source>
        <dbReference type="Pfam" id="PF00144"/>
    </source>
</evidence>
<evidence type="ECO:0000313" key="3">
    <source>
        <dbReference type="Proteomes" id="UP001595904"/>
    </source>
</evidence>
<dbReference type="PANTHER" id="PTHR46825">
    <property type="entry name" value="D-ALANYL-D-ALANINE-CARBOXYPEPTIDASE/ENDOPEPTIDASE AMPH"/>
    <property type="match status" value="1"/>
</dbReference>
<dbReference type="EC" id="3.-.-.-" evidence="2"/>
<dbReference type="InterPro" id="IPR012338">
    <property type="entry name" value="Beta-lactam/transpept-like"/>
</dbReference>
<dbReference type="Pfam" id="PF00144">
    <property type="entry name" value="Beta-lactamase"/>
    <property type="match status" value="1"/>
</dbReference>
<proteinExistence type="predicted"/>
<reference evidence="3" key="1">
    <citation type="journal article" date="2019" name="Int. J. Syst. Evol. Microbiol.">
        <title>The Global Catalogue of Microorganisms (GCM) 10K type strain sequencing project: providing services to taxonomists for standard genome sequencing and annotation.</title>
        <authorList>
            <consortium name="The Broad Institute Genomics Platform"/>
            <consortium name="The Broad Institute Genome Sequencing Center for Infectious Disease"/>
            <person name="Wu L."/>
            <person name="Ma J."/>
        </authorList>
    </citation>
    <scope>NUCLEOTIDE SEQUENCE [LARGE SCALE GENOMIC DNA]</scope>
    <source>
        <strain evidence="3">CGMCC 1.10759</strain>
    </source>
</reference>
<name>A0ABV8T7G1_9GAMM</name>
<dbReference type="Gene3D" id="3.40.710.10">
    <property type="entry name" value="DD-peptidase/beta-lactamase superfamily"/>
    <property type="match status" value="1"/>
</dbReference>
<feature type="domain" description="Beta-lactamase-related" evidence="1">
    <location>
        <begin position="76"/>
        <end position="404"/>
    </location>
</feature>
<dbReference type="SUPFAM" id="SSF56601">
    <property type="entry name" value="beta-lactamase/transpeptidase-like"/>
    <property type="match status" value="1"/>
</dbReference>
<keyword evidence="2" id="KW-0378">Hydrolase</keyword>
<sequence length="525" mass="56208">MKKAAAEVATTVTPIIGAERRRSRAGASVIALASLAFVQCLSAAETGRDAARIRAAETGLRDAVEVQGARQERWTIADRMKHWGVPGVSVAVIRDGMVAWAKGYGLKQAGTTDKIDTDTVFSVGSVSKVGAASVTLRLVDAGQLNLDHDVNEYLTRWKIPPNAFSSARPVTLRGILSHTAGLNVHGFPDFKPDAPVPTLLETLQGKAPALTEPVQVTHLPGTKLVYSGGGTTIEQLIIEERTGLDFSAAARRHVFDPLGMKRSTYENPLPASHGNIAKAHDRDGKPTALPRGWETMPELAASGLWTTPSDYAKLMIALMDSYQGDANSFLTHELAIQMMTEVGPSRAGLGPFLDGHGLSRRFAHSGSNDSYKAYIEGYPATGDGLVIFTNGRRGFRVINELRRAIAIAEGWPLTGVTTVPAVTLSAPQLAELTGLYMVAPAGGVVNTRHGVAAEAAYKVSADGTHLRISDASGVGQIELIAEDRTHFVADEDADVRVEFVRGYDGSIERLIHRYGEYAVEAIKQK</sequence>
<accession>A0ABV8T7G1</accession>
<organism evidence="2 3">
    <name type="scientific">Steroidobacter flavus</name>
    <dbReference type="NCBI Taxonomy" id="1842136"/>
    <lineage>
        <taxon>Bacteria</taxon>
        <taxon>Pseudomonadati</taxon>
        <taxon>Pseudomonadota</taxon>
        <taxon>Gammaproteobacteria</taxon>
        <taxon>Steroidobacterales</taxon>
        <taxon>Steroidobacteraceae</taxon>
        <taxon>Steroidobacter</taxon>
    </lineage>
</organism>
<dbReference type="GO" id="GO:0016787">
    <property type="term" value="F:hydrolase activity"/>
    <property type="evidence" value="ECO:0007669"/>
    <property type="project" value="UniProtKB-KW"/>
</dbReference>
<dbReference type="InterPro" id="IPR050491">
    <property type="entry name" value="AmpC-like"/>
</dbReference>
<dbReference type="RefSeq" id="WP_380606148.1">
    <property type="nucleotide sequence ID" value="NZ_JBHSDU010000015.1"/>
</dbReference>